<dbReference type="RefSeq" id="WP_379856169.1">
    <property type="nucleotide sequence ID" value="NZ_JBHZPZ010000030.1"/>
</dbReference>
<evidence type="ECO:0000313" key="2">
    <source>
        <dbReference type="Proteomes" id="UP001600109"/>
    </source>
</evidence>
<dbReference type="Proteomes" id="UP001600109">
    <property type="component" value="Unassembled WGS sequence"/>
</dbReference>
<organism evidence="1 2">
    <name type="scientific">Flavobacterium xylosi</name>
    <dbReference type="NCBI Taxonomy" id="3230415"/>
    <lineage>
        <taxon>Bacteria</taxon>
        <taxon>Pseudomonadati</taxon>
        <taxon>Bacteroidota</taxon>
        <taxon>Flavobacteriia</taxon>
        <taxon>Flavobacteriales</taxon>
        <taxon>Flavobacteriaceae</taxon>
        <taxon>Flavobacterium</taxon>
    </lineage>
</organism>
<evidence type="ECO:0000313" key="1">
    <source>
        <dbReference type="EMBL" id="MFE3869562.1"/>
    </source>
</evidence>
<proteinExistence type="predicted"/>
<gene>
    <name evidence="1" type="ORF">ACFX5E_15985</name>
</gene>
<dbReference type="EMBL" id="JBHZPZ010000030">
    <property type="protein sequence ID" value="MFE3869562.1"/>
    <property type="molecule type" value="Genomic_DNA"/>
</dbReference>
<accession>A0ABW6I0R2</accession>
<name>A0ABW6I0R2_9FLAO</name>
<comment type="caution">
    <text evidence="1">The sequence shown here is derived from an EMBL/GenBank/DDBJ whole genome shotgun (WGS) entry which is preliminary data.</text>
</comment>
<reference evidence="1 2" key="1">
    <citation type="submission" date="2024-06" db="EMBL/GenBank/DDBJ databases">
        <title>Flavobacterium spp. isolated from glacier.</title>
        <authorList>
            <person name="Han D."/>
        </authorList>
    </citation>
    <scope>NUCLEOTIDE SEQUENCE [LARGE SCALE GENOMIC DNA]</scope>
    <source>
        <strain evidence="1 2">LS2P90</strain>
    </source>
</reference>
<evidence type="ECO:0008006" key="3">
    <source>
        <dbReference type="Google" id="ProtNLM"/>
    </source>
</evidence>
<sequence length="198" mass="23079">MKNYIYLSFCLLFISCSSSRNIELQVVNDFIDEEFLGQGATKILIKESTTRRIPLEYYEKAFLDKDNPEDVTKVRIEPVGKRPFNWPIDSAEIKSLKDKNINDTIPYKWSKKDIRSKSIKILDKKEMRPYFIILHKGTEHLAAIIELSKPLVTSNGKFALINYSYFPFSLREGMNTVILMENTSGKWKKIGMYRVATY</sequence>
<protein>
    <recommendedName>
        <fullName evidence="3">Lipoprotein</fullName>
    </recommendedName>
</protein>
<keyword evidence="2" id="KW-1185">Reference proteome</keyword>
<dbReference type="PROSITE" id="PS51257">
    <property type="entry name" value="PROKAR_LIPOPROTEIN"/>
    <property type="match status" value="1"/>
</dbReference>